<reference evidence="2 3" key="1">
    <citation type="submission" date="2016-08" db="EMBL/GenBank/DDBJ databases">
        <authorList>
            <person name="Seilhamer J.J."/>
        </authorList>
    </citation>
    <scope>NUCLEOTIDE SEQUENCE [LARGE SCALE GENOMIC DNA]</scope>
    <source>
        <strain evidence="2 3">DX4</strain>
    </source>
</reference>
<evidence type="ECO:0000313" key="2">
    <source>
        <dbReference type="EMBL" id="AOM80021.1"/>
    </source>
</evidence>
<proteinExistence type="predicted"/>
<keyword evidence="1" id="KW-1133">Transmembrane helix</keyword>
<sequence length="106" mass="12457">MFSDKTLQEFIYPVLKIALFIVSSFILLFALNMFLGTKEEYERLTREYTWSRVFAKGLVFIIIHSIAVLFFFIVGKVCKVLFNKKAYLWLLAIHLFILIISLTILL</sequence>
<feature type="transmembrane region" description="Helical" evidence="1">
    <location>
        <begin position="54"/>
        <end position="74"/>
    </location>
</feature>
<protein>
    <submittedName>
        <fullName evidence="2">Uncharacterized protein</fullName>
    </submittedName>
</protein>
<dbReference type="KEGG" id="psty:BFS30_24380"/>
<name>A0A1D7QMY2_9SPHI</name>
<feature type="transmembrane region" description="Helical" evidence="1">
    <location>
        <begin position="12"/>
        <end position="34"/>
    </location>
</feature>
<dbReference type="EMBL" id="CP017141">
    <property type="protein sequence ID" value="AOM80021.1"/>
    <property type="molecule type" value="Genomic_DNA"/>
</dbReference>
<organism evidence="2 3">
    <name type="scientific">Pedobacter steynii</name>
    <dbReference type="NCBI Taxonomy" id="430522"/>
    <lineage>
        <taxon>Bacteria</taxon>
        <taxon>Pseudomonadati</taxon>
        <taxon>Bacteroidota</taxon>
        <taxon>Sphingobacteriia</taxon>
        <taxon>Sphingobacteriales</taxon>
        <taxon>Sphingobacteriaceae</taxon>
        <taxon>Pedobacter</taxon>
    </lineage>
</organism>
<dbReference type="Proteomes" id="UP000094313">
    <property type="component" value="Chromosome"/>
</dbReference>
<accession>A0A1D7QMY2</accession>
<evidence type="ECO:0000313" key="3">
    <source>
        <dbReference type="Proteomes" id="UP000094313"/>
    </source>
</evidence>
<gene>
    <name evidence="2" type="ORF">BFS30_24380</name>
</gene>
<feature type="transmembrane region" description="Helical" evidence="1">
    <location>
        <begin position="86"/>
        <end position="105"/>
    </location>
</feature>
<keyword evidence="3" id="KW-1185">Reference proteome</keyword>
<keyword evidence="1" id="KW-0812">Transmembrane</keyword>
<dbReference type="AlphaFoldDB" id="A0A1D7QMY2"/>
<evidence type="ECO:0000256" key="1">
    <source>
        <dbReference type="SAM" id="Phobius"/>
    </source>
</evidence>
<keyword evidence="1" id="KW-0472">Membrane</keyword>